<dbReference type="PROSITE" id="PS00086">
    <property type="entry name" value="CYTOCHROME_P450"/>
    <property type="match status" value="1"/>
</dbReference>
<dbReference type="InterPro" id="IPR036396">
    <property type="entry name" value="Cyt_P450_sf"/>
</dbReference>
<name>E3J918_PSEI1</name>
<evidence type="ECO:0000313" key="4">
    <source>
        <dbReference type="Proteomes" id="UP000002484"/>
    </source>
</evidence>
<keyword evidence="4" id="KW-1185">Reference proteome</keyword>
<proteinExistence type="inferred from homology"/>
<dbReference type="Gene3D" id="1.10.630.10">
    <property type="entry name" value="Cytochrome P450"/>
    <property type="match status" value="1"/>
</dbReference>
<gene>
    <name evidence="3" type="ordered locus">FraEuI1c_2871</name>
</gene>
<dbReference type="EMBL" id="CP002299">
    <property type="protein sequence ID" value="ADP80897.1"/>
    <property type="molecule type" value="Genomic_DNA"/>
</dbReference>
<protein>
    <submittedName>
        <fullName evidence="3">Cytochrome P450</fullName>
    </submittedName>
</protein>
<dbReference type="HOGENOM" id="CLU_033716_0_2_11"/>
<keyword evidence="2" id="KW-0560">Oxidoreductase</keyword>
<dbReference type="AlphaFoldDB" id="E3J918"/>
<dbReference type="Proteomes" id="UP000002484">
    <property type="component" value="Chromosome"/>
</dbReference>
<keyword evidence="2" id="KW-0349">Heme</keyword>
<dbReference type="GO" id="GO:0020037">
    <property type="term" value="F:heme binding"/>
    <property type="evidence" value="ECO:0007669"/>
    <property type="project" value="InterPro"/>
</dbReference>
<dbReference type="SUPFAM" id="SSF48264">
    <property type="entry name" value="Cytochrome P450"/>
    <property type="match status" value="1"/>
</dbReference>
<dbReference type="Pfam" id="PF00067">
    <property type="entry name" value="p450"/>
    <property type="match status" value="2"/>
</dbReference>
<dbReference type="InterPro" id="IPR017972">
    <property type="entry name" value="Cyt_P450_CS"/>
</dbReference>
<keyword evidence="2" id="KW-0503">Monooxygenase</keyword>
<organism evidence="3 4">
    <name type="scientific">Pseudofrankia inefficax (strain DSM 45817 / CECT 9037 / DDB 130130 / EuI1c)</name>
    <name type="common">Frankia inefficax</name>
    <dbReference type="NCBI Taxonomy" id="298654"/>
    <lineage>
        <taxon>Bacteria</taxon>
        <taxon>Bacillati</taxon>
        <taxon>Actinomycetota</taxon>
        <taxon>Actinomycetes</taxon>
        <taxon>Frankiales</taxon>
        <taxon>Frankiaceae</taxon>
        <taxon>Pseudofrankia</taxon>
    </lineage>
</organism>
<reference evidence="3 4" key="1">
    <citation type="submission" date="2010-10" db="EMBL/GenBank/DDBJ databases">
        <title>Complete sequence of Frankia sp. EuI1c.</title>
        <authorList>
            <consortium name="US DOE Joint Genome Institute"/>
            <person name="Lucas S."/>
            <person name="Copeland A."/>
            <person name="Lapidus A."/>
            <person name="Cheng J.-F."/>
            <person name="Bruce D."/>
            <person name="Goodwin L."/>
            <person name="Pitluck S."/>
            <person name="Chertkov O."/>
            <person name="Detter J.C."/>
            <person name="Han C."/>
            <person name="Tapia R."/>
            <person name="Land M."/>
            <person name="Hauser L."/>
            <person name="Jeffries C."/>
            <person name="Kyrpides N."/>
            <person name="Ivanova N."/>
            <person name="Mikhailova N."/>
            <person name="Beauchemin N."/>
            <person name="Sen A."/>
            <person name="Sur S.A."/>
            <person name="Gtari M."/>
            <person name="Wall L."/>
            <person name="Tisa L."/>
            <person name="Woyke T."/>
        </authorList>
    </citation>
    <scope>NUCLEOTIDE SEQUENCE [LARGE SCALE GENOMIC DNA]</scope>
    <source>
        <strain evidence="4">DSM 45817 / CECT 9037 / EuI1c</strain>
    </source>
</reference>
<comment type="similarity">
    <text evidence="1 2">Belongs to the cytochrome P450 family.</text>
</comment>
<sequence>MDTGRVDKGPAAEDLAFYAEHFDYLDPREPALRESLLDELPARCPVTRSDAWGGFWVVNNYADAAAICLDPETFSSVPPKRITPLTGRPMPPIDVDPPALQDYRRILNPLLTPRRLMALAPEIRAFVTELIDDFVEDGHCDLSGQFAKPFPARFLYRFLFGTDDADAGTVQKWTEQILCHPRDETTPAIKERWHAWICDLLERRRGAPRQEDLIDALLHGTVEGEPVGDEEIVGCIENLTFGGFSTTGDTIDNAMFRMAQRPDLQRRLRADPGLIPTAIDEFLRFDSPVGGVARLCTRDTVIGGRQVRAGERVFMFLGAANRDEAEFDRPDVLDIDRERNRHIAFGLGHHRCVGSNVGRLNVTIALEELLSRLGEFRVTPGDEVRRVPSPAWGIDYLPLTFEPGARRAPRAS</sequence>
<dbReference type="InterPro" id="IPR001128">
    <property type="entry name" value="Cyt_P450"/>
</dbReference>
<dbReference type="PRINTS" id="PR00359">
    <property type="entry name" value="BP450"/>
</dbReference>
<dbReference type="GO" id="GO:0004497">
    <property type="term" value="F:monooxygenase activity"/>
    <property type="evidence" value="ECO:0007669"/>
    <property type="project" value="UniProtKB-KW"/>
</dbReference>
<dbReference type="InterPro" id="IPR002397">
    <property type="entry name" value="Cyt_P450_B"/>
</dbReference>
<dbReference type="GO" id="GO:0016705">
    <property type="term" value="F:oxidoreductase activity, acting on paired donors, with incorporation or reduction of molecular oxygen"/>
    <property type="evidence" value="ECO:0007669"/>
    <property type="project" value="InterPro"/>
</dbReference>
<dbReference type="OrthoDB" id="3209493at2"/>
<evidence type="ECO:0000256" key="1">
    <source>
        <dbReference type="ARBA" id="ARBA00010617"/>
    </source>
</evidence>
<dbReference type="eggNOG" id="COG2124">
    <property type="taxonomic scope" value="Bacteria"/>
</dbReference>
<evidence type="ECO:0000256" key="2">
    <source>
        <dbReference type="RuleBase" id="RU000461"/>
    </source>
</evidence>
<dbReference type="GO" id="GO:0005506">
    <property type="term" value="F:iron ion binding"/>
    <property type="evidence" value="ECO:0007669"/>
    <property type="project" value="InterPro"/>
</dbReference>
<keyword evidence="2" id="KW-0408">Iron</keyword>
<dbReference type="RefSeq" id="WP_013424015.1">
    <property type="nucleotide sequence ID" value="NC_014666.1"/>
</dbReference>
<keyword evidence="2" id="KW-0479">Metal-binding</keyword>
<dbReference type="STRING" id="298654.FraEuI1c_2871"/>
<dbReference type="PANTHER" id="PTHR46696">
    <property type="entry name" value="P450, PUTATIVE (EUROFUNG)-RELATED"/>
    <property type="match status" value="1"/>
</dbReference>
<dbReference type="PANTHER" id="PTHR46696:SF6">
    <property type="entry name" value="P450, PUTATIVE (EUROFUNG)-RELATED"/>
    <property type="match status" value="1"/>
</dbReference>
<dbReference type="KEGG" id="fri:FraEuI1c_2871"/>
<accession>E3J918</accession>
<evidence type="ECO:0000313" key="3">
    <source>
        <dbReference type="EMBL" id="ADP80897.1"/>
    </source>
</evidence>
<dbReference type="InParanoid" id="E3J918"/>